<accession>A0A2P6VRK5</accession>
<feature type="coiled-coil region" evidence="1">
    <location>
        <begin position="785"/>
        <end position="812"/>
    </location>
</feature>
<reference evidence="4 5" key="1">
    <citation type="journal article" date="2018" name="Plant J.">
        <title>Genome sequences of Chlorella sorokiniana UTEX 1602 and Micractinium conductrix SAG 241.80: implications to maltose excretion by a green alga.</title>
        <authorList>
            <person name="Arriola M.B."/>
            <person name="Velmurugan N."/>
            <person name="Zhang Y."/>
            <person name="Plunkett M.H."/>
            <person name="Hondzo H."/>
            <person name="Barney B.M."/>
        </authorList>
    </citation>
    <scope>NUCLEOTIDE SEQUENCE [LARGE SCALE GENOMIC DNA]</scope>
    <source>
        <strain evidence="4 5">SAG 241.80</strain>
    </source>
</reference>
<evidence type="ECO:0000259" key="3">
    <source>
        <dbReference type="Pfam" id="PF22807"/>
    </source>
</evidence>
<feature type="region of interest" description="Disordered" evidence="2">
    <location>
        <begin position="1142"/>
        <end position="1176"/>
    </location>
</feature>
<protein>
    <submittedName>
        <fullName evidence="4">Sorbosone dehydrogenase</fullName>
    </submittedName>
</protein>
<sequence>MYTLSPASCGCVCASKACQLSVRRQRRAAALCRASAGGAASASGGGAGDERDAASTIPDALPVAGSDTDWRAFRAQLVASAAAAATAGSKAEPAAAASLAPAAAGQPWAHSLRAPEQGCLLLSNPLMFQTSQSYFHMAVILIFTHGPDGAAGLILNRPTEYTVGEMGQGAANLQPEFSPCRLYLGGDVGGDSVNLLHGICGLRDSLEVVSGVHLGGFLEAKRGLEEGRFSADQFKVLTRYCGWGPGQLEMECARGVWMPVSASKAAILAQPPPTRGSKASVADLWHHIAQLAGGDLAELSKQVRGVADPEIARAAGGIVVDYPPAQQQQQQDGEGGACGSDGGGWQPPQQRRRTCTHITSRNPAMRQRQRHQHAAAAAPRPFPPAPPLLFLLLLAAARPRPATAAFDALPNQTFHESRYLAFSPDGGKLYFGIGTPCDVCSAGGWRKNATAPWFKYGSIYRMTPDGTGVQRWASGLRNSVGFDFHPRTKELFFTDNAADVLGVDTPDDTLGRVHRKGLSFSFPLCHTTSVGGPAVRPRLRKPGAGPPLPDPGLNPRQSKYKCSAAAPLLQALGPHVAPLGMRFYRWSAGAQSPRAYADSVFVAEHGSGGLDNSTRLGYRVARVVLNEAGTWAVKHEVFAGGWLRREGTPGSLLTGRPVDLLQLRDGSFLIPDDYAHCVYRVGQRQGPGLPDVVGQLCATVLVSNSEVWHANAEALVQAHREAAAALGSIVQSVSGDWMSKELKTFLEPLWDTQLAPRIQDELCTVARWNLLEAEAFDGSVTELLKSKLRAELREASRRAAALVDALKAFKAELPTTLRDSVAAHGETALGEETMFLSIHGGWPGKGERSGTAHPAPQLRELRDALEAASRSSAGQALEEKLRLGRSLAHESMQRTRLAQLLESKPGAVQVKARPVRLPVQMQGGMMLGSNFAARVGDLCVPAELQADEHYALMEVTQALLADCHLMCGQLASTAGPNNALDAAWSCLQGRKLGSGAGEALLRELVAAQMVEDENETLKKMLERAGLRQVRPETYLADLMAERQYTGLLELQYLAKACLPDGAAFVVWTAHRREDDLYHAYLLPSAELSASTGNLTIYPLLMVAAMVDGCLFGDAPSLSQLSQPGKRRANSCAVDTQNDTASLPGCAGDGGGASAAGPAAPAGTAGPSGRRVRWNEEDQVAELLARMRDDAVARAHVVPDASDQAGPSKRARH</sequence>
<dbReference type="AlphaFoldDB" id="A0A2P6VRK5"/>
<dbReference type="SUPFAM" id="SSF143456">
    <property type="entry name" value="VC0467-like"/>
    <property type="match status" value="1"/>
</dbReference>
<feature type="region of interest" description="Disordered" evidence="2">
    <location>
        <begin position="322"/>
        <end position="380"/>
    </location>
</feature>
<dbReference type="Pfam" id="PF22807">
    <property type="entry name" value="TrAA12"/>
    <property type="match status" value="1"/>
</dbReference>
<keyword evidence="5" id="KW-1185">Reference proteome</keyword>
<dbReference type="PANTHER" id="PTHR31984">
    <property type="entry name" value="TRANSPORTER, PUTATIVE (DUF179)-RELATED"/>
    <property type="match status" value="1"/>
</dbReference>
<evidence type="ECO:0000313" key="4">
    <source>
        <dbReference type="EMBL" id="PSC76711.1"/>
    </source>
</evidence>
<keyword evidence="1" id="KW-0175">Coiled coil</keyword>
<dbReference type="OrthoDB" id="272750at2759"/>
<dbReference type="Pfam" id="PF02622">
    <property type="entry name" value="DUF179"/>
    <property type="match status" value="1"/>
</dbReference>
<dbReference type="Gene3D" id="2.120.10.30">
    <property type="entry name" value="TolB, C-terminal domain"/>
    <property type="match status" value="1"/>
</dbReference>
<dbReference type="Proteomes" id="UP000239649">
    <property type="component" value="Unassembled WGS sequence"/>
</dbReference>
<comment type="caution">
    <text evidence="4">The sequence shown here is derived from an EMBL/GenBank/DDBJ whole genome shotgun (WGS) entry which is preliminary data.</text>
</comment>
<proteinExistence type="predicted"/>
<evidence type="ECO:0000256" key="1">
    <source>
        <dbReference type="SAM" id="Coils"/>
    </source>
</evidence>
<feature type="region of interest" description="Disordered" evidence="2">
    <location>
        <begin position="533"/>
        <end position="553"/>
    </location>
</feature>
<dbReference type="InterPro" id="IPR003774">
    <property type="entry name" value="AlgH-like"/>
</dbReference>
<name>A0A2P6VRK5_9CHLO</name>
<dbReference type="Gene3D" id="3.40.1740.10">
    <property type="entry name" value="VC0467-like"/>
    <property type="match status" value="1"/>
</dbReference>
<dbReference type="PANTHER" id="PTHR31984:SF17">
    <property type="entry name" value="TRANSCRIPTIONAL REGULATOR"/>
    <property type="match status" value="1"/>
</dbReference>
<evidence type="ECO:0000313" key="5">
    <source>
        <dbReference type="Proteomes" id="UP000239649"/>
    </source>
</evidence>
<feature type="compositionally biased region" description="Low complexity" evidence="2">
    <location>
        <begin position="1154"/>
        <end position="1168"/>
    </location>
</feature>
<feature type="domain" description="Pyrroloquinoline quinone-dependent pyranose dehydrogenase beta-propeller" evidence="3">
    <location>
        <begin position="471"/>
        <end position="628"/>
    </location>
</feature>
<dbReference type="InterPro" id="IPR054539">
    <property type="entry name" value="Beta-prop_PDH"/>
</dbReference>
<dbReference type="SUPFAM" id="SSF63825">
    <property type="entry name" value="YWTD domain"/>
    <property type="match status" value="1"/>
</dbReference>
<gene>
    <name evidence="4" type="primary">g618</name>
    <name evidence="4" type="ORF">C2E20_0618</name>
</gene>
<dbReference type="EMBL" id="LHPF02000001">
    <property type="protein sequence ID" value="PSC76711.1"/>
    <property type="molecule type" value="Genomic_DNA"/>
</dbReference>
<dbReference type="InterPro" id="IPR011042">
    <property type="entry name" value="6-blade_b-propeller_TolB-like"/>
</dbReference>
<evidence type="ECO:0000256" key="2">
    <source>
        <dbReference type="SAM" id="MobiDB-lite"/>
    </source>
</evidence>
<dbReference type="STRING" id="554055.A0A2P6VRK5"/>
<organism evidence="4 5">
    <name type="scientific">Micractinium conductrix</name>
    <dbReference type="NCBI Taxonomy" id="554055"/>
    <lineage>
        <taxon>Eukaryota</taxon>
        <taxon>Viridiplantae</taxon>
        <taxon>Chlorophyta</taxon>
        <taxon>core chlorophytes</taxon>
        <taxon>Trebouxiophyceae</taxon>
        <taxon>Chlorellales</taxon>
        <taxon>Chlorellaceae</taxon>
        <taxon>Chlorella clade</taxon>
        <taxon>Micractinium</taxon>
    </lineage>
</organism>
<feature type="compositionally biased region" description="Gly residues" evidence="2">
    <location>
        <begin position="333"/>
        <end position="345"/>
    </location>
</feature>